<keyword evidence="2" id="KW-1133">Transmembrane helix</keyword>
<feature type="region of interest" description="Disordered" evidence="1">
    <location>
        <begin position="43"/>
        <end position="73"/>
    </location>
</feature>
<feature type="transmembrane region" description="Helical" evidence="2">
    <location>
        <begin position="132"/>
        <end position="150"/>
    </location>
</feature>
<dbReference type="Proteomes" id="UP001163046">
    <property type="component" value="Unassembled WGS sequence"/>
</dbReference>
<dbReference type="GO" id="GO:1902562">
    <property type="term" value="C:H4 histone acetyltransferase complex"/>
    <property type="evidence" value="ECO:0007669"/>
    <property type="project" value="UniProtKB-ARBA"/>
</dbReference>
<evidence type="ECO:0000313" key="5">
    <source>
        <dbReference type="Proteomes" id="UP001163046"/>
    </source>
</evidence>
<keyword evidence="5" id="KW-1185">Reference proteome</keyword>
<feature type="domain" description="PEHE" evidence="3">
    <location>
        <begin position="2"/>
        <end position="129"/>
    </location>
</feature>
<dbReference type="InterPro" id="IPR029332">
    <property type="entry name" value="PEHE_dom"/>
</dbReference>
<dbReference type="AlphaFoldDB" id="A0A9W9ZZA1"/>
<gene>
    <name evidence="4" type="primary">KANSL1_3</name>
    <name evidence="4" type="ORF">OS493_028827</name>
</gene>
<comment type="caution">
    <text evidence="4">The sequence shown here is derived from an EMBL/GenBank/DDBJ whole genome shotgun (WGS) entry which is preliminary data.</text>
</comment>
<keyword evidence="2" id="KW-0472">Membrane</keyword>
<evidence type="ECO:0000313" key="4">
    <source>
        <dbReference type="EMBL" id="KAJ7389858.1"/>
    </source>
</evidence>
<feature type="transmembrane region" description="Helical" evidence="2">
    <location>
        <begin position="92"/>
        <end position="112"/>
    </location>
</feature>
<evidence type="ECO:0000259" key="3">
    <source>
        <dbReference type="SMART" id="SM01300"/>
    </source>
</evidence>
<evidence type="ECO:0000256" key="1">
    <source>
        <dbReference type="SAM" id="MobiDB-lite"/>
    </source>
</evidence>
<proteinExistence type="predicted"/>
<dbReference type="SMART" id="SM01300">
    <property type="entry name" value="PEHE"/>
    <property type="match status" value="1"/>
</dbReference>
<accession>A0A9W9ZZA1</accession>
<evidence type="ECO:0000256" key="2">
    <source>
        <dbReference type="SAM" id="Phobius"/>
    </source>
</evidence>
<organism evidence="4 5">
    <name type="scientific">Desmophyllum pertusum</name>
    <dbReference type="NCBI Taxonomy" id="174260"/>
    <lineage>
        <taxon>Eukaryota</taxon>
        <taxon>Metazoa</taxon>
        <taxon>Cnidaria</taxon>
        <taxon>Anthozoa</taxon>
        <taxon>Hexacorallia</taxon>
        <taxon>Scleractinia</taxon>
        <taxon>Caryophylliina</taxon>
        <taxon>Caryophylliidae</taxon>
        <taxon>Desmophyllum</taxon>
    </lineage>
</organism>
<keyword evidence="2" id="KW-0812">Transmembrane</keyword>
<dbReference type="EMBL" id="MU825424">
    <property type="protein sequence ID" value="KAJ7389858.1"/>
    <property type="molecule type" value="Genomic_DNA"/>
</dbReference>
<sequence>MEVDQTKKESTEKEMEDTSDDMYICRHGFCEEHERKRFLGLVKKKRKRTSRQSSELSLPDPPSPLGYPDSQGGTPLGRPHVIHHCRHQLGSLYHLQSLSLLLFLFLPLLPLLCPQLGLPHQHRRCRHPWIDFIAHFQTLSFCIEGLLRLIDQKNISMMKSSSGRLWHHGQKEHFHYQNQIVHHSSFLLLSRHLLLLFLFPLQRRHLAALCVLL</sequence>
<name>A0A9W9ZZA1_9CNID</name>
<reference evidence="4" key="1">
    <citation type="submission" date="2023-01" db="EMBL/GenBank/DDBJ databases">
        <title>Genome assembly of the deep-sea coral Lophelia pertusa.</title>
        <authorList>
            <person name="Herrera S."/>
            <person name="Cordes E."/>
        </authorList>
    </citation>
    <scope>NUCLEOTIDE SEQUENCE</scope>
    <source>
        <strain evidence="4">USNM1676648</strain>
        <tissue evidence="4">Polyp</tissue>
    </source>
</reference>
<protein>
    <submittedName>
        <fullName evidence="4">Histone H4-K16 acetylation</fullName>
    </submittedName>
</protein>